<accession>A0A1H4VYB8</accession>
<dbReference type="Proteomes" id="UP000182652">
    <property type="component" value="Unassembled WGS sequence"/>
</dbReference>
<reference evidence="2 3" key="1">
    <citation type="submission" date="2016-10" db="EMBL/GenBank/DDBJ databases">
        <authorList>
            <person name="de Groot N.N."/>
        </authorList>
    </citation>
    <scope>NUCLEOTIDE SEQUENCE [LARGE SCALE GENOMIC DNA]</scope>
    <source>
        <strain evidence="2 3">DSM 10495</strain>
    </source>
</reference>
<evidence type="ECO:0000313" key="3">
    <source>
        <dbReference type="Proteomes" id="UP000182652"/>
    </source>
</evidence>
<proteinExistence type="predicted"/>
<feature type="compositionally biased region" description="Pro residues" evidence="1">
    <location>
        <begin position="232"/>
        <end position="248"/>
    </location>
</feature>
<organism evidence="2 3">
    <name type="scientific">Arthrobacter woluwensis</name>
    <dbReference type="NCBI Taxonomy" id="156980"/>
    <lineage>
        <taxon>Bacteria</taxon>
        <taxon>Bacillati</taxon>
        <taxon>Actinomycetota</taxon>
        <taxon>Actinomycetes</taxon>
        <taxon>Micrococcales</taxon>
        <taxon>Micrococcaceae</taxon>
        <taxon>Arthrobacter</taxon>
    </lineage>
</organism>
<dbReference type="STRING" id="156980.SAMN04489745_3355"/>
<evidence type="ECO:0000256" key="1">
    <source>
        <dbReference type="SAM" id="MobiDB-lite"/>
    </source>
</evidence>
<keyword evidence="3" id="KW-1185">Reference proteome</keyword>
<feature type="region of interest" description="Disordered" evidence="1">
    <location>
        <begin position="1"/>
        <end position="32"/>
    </location>
</feature>
<feature type="compositionally biased region" description="Low complexity" evidence="1">
    <location>
        <begin position="111"/>
        <end position="124"/>
    </location>
</feature>
<evidence type="ECO:0000313" key="2">
    <source>
        <dbReference type="EMBL" id="SEC85993.1"/>
    </source>
</evidence>
<sequence length="269" mass="25641">MSGRRVAPPSARTARVRTRSRGARRAETPALAAWGVAAPGHRQTVSLVTLSAVLLVSTALVSGGTAQPDPAADHRSTSQAETQTAAPGTPGVVLSRPADRSGGARTAGATVPAQQADVPAQDPAKGAAVAGPTGVPDEQGRVTSQSSGGNAAGTGAGAGTDVGTTAETGPGAGSPDPGPTTPESETGGNGTAPGDGGAESPAPGAPAQPGPSAPAIPSTPPPVAPPATQAPAPKPPAPQPGTPAPKPPQGTRCIVDVLGIKICLPVLGG</sequence>
<gene>
    <name evidence="2" type="ORF">SAMN04489745_3355</name>
</gene>
<dbReference type="AlphaFoldDB" id="A0A1H4VYB8"/>
<feature type="compositionally biased region" description="Gly residues" evidence="1">
    <location>
        <begin position="150"/>
        <end position="160"/>
    </location>
</feature>
<feature type="compositionally biased region" description="Low complexity" evidence="1">
    <location>
        <begin position="1"/>
        <end position="13"/>
    </location>
</feature>
<feature type="compositionally biased region" description="Basic residues" evidence="1">
    <location>
        <begin position="14"/>
        <end position="23"/>
    </location>
</feature>
<feature type="compositionally biased region" description="Polar residues" evidence="1">
    <location>
        <begin position="77"/>
        <end position="86"/>
    </location>
</feature>
<feature type="compositionally biased region" description="Gly residues" evidence="1">
    <location>
        <begin position="187"/>
        <end position="197"/>
    </location>
</feature>
<name>A0A1H4VYB8_9MICC</name>
<feature type="compositionally biased region" description="Pro residues" evidence="1">
    <location>
        <begin position="203"/>
        <end position="225"/>
    </location>
</feature>
<dbReference type="EMBL" id="FNSN01000004">
    <property type="protein sequence ID" value="SEC85993.1"/>
    <property type="molecule type" value="Genomic_DNA"/>
</dbReference>
<dbReference type="RefSeq" id="WP_066214762.1">
    <property type="nucleotide sequence ID" value="NZ_FNSN01000004.1"/>
</dbReference>
<feature type="region of interest" description="Disordered" evidence="1">
    <location>
        <begin position="63"/>
        <end position="251"/>
    </location>
</feature>
<protein>
    <submittedName>
        <fullName evidence="2">Uncharacterized protein</fullName>
    </submittedName>
</protein>